<evidence type="ECO:0000313" key="3">
    <source>
        <dbReference type="Proteomes" id="UP000034798"/>
    </source>
</evidence>
<gene>
    <name evidence="2" type="ORF">UR91_C0020G0013</name>
</gene>
<comment type="caution">
    <text evidence="2">The sequence shown here is derived from an EMBL/GenBank/DDBJ whole genome shotgun (WGS) entry which is preliminary data.</text>
</comment>
<reference evidence="2 3" key="1">
    <citation type="journal article" date="2015" name="Nature">
        <title>rRNA introns, odd ribosomes, and small enigmatic genomes across a large radiation of phyla.</title>
        <authorList>
            <person name="Brown C.T."/>
            <person name="Hug L.A."/>
            <person name="Thomas B.C."/>
            <person name="Sharon I."/>
            <person name="Castelle C.J."/>
            <person name="Singh A."/>
            <person name="Wilkins M.J."/>
            <person name="Williams K.H."/>
            <person name="Banfield J.F."/>
        </authorList>
    </citation>
    <scope>NUCLEOTIDE SEQUENCE [LARGE SCALE GENOMIC DNA]</scope>
</reference>
<feature type="transmembrane region" description="Helical" evidence="1">
    <location>
        <begin position="12"/>
        <end position="29"/>
    </location>
</feature>
<sequence length="82" mass="8890">METEKKSNGALVGLVIIIIILIIGGVYIWQSKIEQIEKIKDQNAAIIAENAALLEDANALNALEQDLKNTDTNVGVDTNTIK</sequence>
<evidence type="ECO:0000256" key="1">
    <source>
        <dbReference type="SAM" id="Phobius"/>
    </source>
</evidence>
<dbReference type="EMBL" id="LBQZ01000020">
    <property type="protein sequence ID" value="KKP88357.1"/>
    <property type="molecule type" value="Genomic_DNA"/>
</dbReference>
<dbReference type="Proteomes" id="UP000034798">
    <property type="component" value="Unassembled WGS sequence"/>
</dbReference>
<proteinExistence type="predicted"/>
<keyword evidence="1" id="KW-1133">Transmembrane helix</keyword>
<organism evidence="2 3">
    <name type="scientific">Candidatus Nomurabacteria bacterium GW2011_GWC2_35_8</name>
    <dbReference type="NCBI Taxonomy" id="1618752"/>
    <lineage>
        <taxon>Bacteria</taxon>
        <taxon>Candidatus Nomuraibacteriota</taxon>
    </lineage>
</organism>
<accession>A0A0G0G9G2</accession>
<dbReference type="AlphaFoldDB" id="A0A0G0G9G2"/>
<keyword evidence="1" id="KW-0472">Membrane</keyword>
<protein>
    <submittedName>
        <fullName evidence="2">Uncharacterized protein</fullName>
    </submittedName>
</protein>
<name>A0A0G0G9G2_9BACT</name>
<keyword evidence="1" id="KW-0812">Transmembrane</keyword>
<evidence type="ECO:0000313" key="2">
    <source>
        <dbReference type="EMBL" id="KKP88357.1"/>
    </source>
</evidence>